<keyword evidence="6" id="KW-1185">Reference proteome</keyword>
<keyword evidence="2" id="KW-0238">DNA-binding</keyword>
<dbReference type="Gene3D" id="3.40.1410.10">
    <property type="entry name" value="Chorismate lyase-like"/>
    <property type="match status" value="1"/>
</dbReference>
<evidence type="ECO:0000313" key="6">
    <source>
        <dbReference type="Proteomes" id="UP001597041"/>
    </source>
</evidence>
<dbReference type="InterPro" id="IPR028978">
    <property type="entry name" value="Chorismate_lyase_/UTRA_dom_sf"/>
</dbReference>
<evidence type="ECO:0000256" key="1">
    <source>
        <dbReference type="ARBA" id="ARBA00023015"/>
    </source>
</evidence>
<organism evidence="5 6">
    <name type="scientific">Oceanobacillus locisalsi</name>
    <dbReference type="NCBI Taxonomy" id="546107"/>
    <lineage>
        <taxon>Bacteria</taxon>
        <taxon>Bacillati</taxon>
        <taxon>Bacillota</taxon>
        <taxon>Bacilli</taxon>
        <taxon>Bacillales</taxon>
        <taxon>Bacillaceae</taxon>
        <taxon>Oceanobacillus</taxon>
    </lineage>
</organism>
<dbReference type="Proteomes" id="UP001597041">
    <property type="component" value="Unassembled WGS sequence"/>
</dbReference>
<dbReference type="PROSITE" id="PS50949">
    <property type="entry name" value="HTH_GNTR"/>
    <property type="match status" value="1"/>
</dbReference>
<accession>A0ABW3NG36</accession>
<dbReference type="InterPro" id="IPR011663">
    <property type="entry name" value="UTRA"/>
</dbReference>
<dbReference type="EMBL" id="JBHTKK010000005">
    <property type="protein sequence ID" value="MFD1065631.1"/>
    <property type="molecule type" value="Genomic_DNA"/>
</dbReference>
<dbReference type="SMART" id="SM00345">
    <property type="entry name" value="HTH_GNTR"/>
    <property type="match status" value="1"/>
</dbReference>
<dbReference type="PRINTS" id="PR00035">
    <property type="entry name" value="HTHGNTR"/>
</dbReference>
<dbReference type="InterPro" id="IPR036388">
    <property type="entry name" value="WH-like_DNA-bd_sf"/>
</dbReference>
<dbReference type="PANTHER" id="PTHR44846:SF1">
    <property type="entry name" value="MANNOSYL-D-GLYCERATE TRANSPORT_METABOLISM SYSTEM REPRESSOR MNGR-RELATED"/>
    <property type="match status" value="1"/>
</dbReference>
<proteinExistence type="predicted"/>
<dbReference type="SUPFAM" id="SSF64288">
    <property type="entry name" value="Chorismate lyase-like"/>
    <property type="match status" value="1"/>
</dbReference>
<dbReference type="InterPro" id="IPR000524">
    <property type="entry name" value="Tscrpt_reg_HTH_GntR"/>
</dbReference>
<dbReference type="SMART" id="SM00866">
    <property type="entry name" value="UTRA"/>
    <property type="match status" value="1"/>
</dbReference>
<dbReference type="PANTHER" id="PTHR44846">
    <property type="entry name" value="MANNOSYL-D-GLYCERATE TRANSPORT/METABOLISM SYSTEM REPRESSOR MNGR-RELATED"/>
    <property type="match status" value="1"/>
</dbReference>
<reference evidence="6" key="1">
    <citation type="journal article" date="2019" name="Int. J. Syst. Evol. Microbiol.">
        <title>The Global Catalogue of Microorganisms (GCM) 10K type strain sequencing project: providing services to taxonomists for standard genome sequencing and annotation.</title>
        <authorList>
            <consortium name="The Broad Institute Genomics Platform"/>
            <consortium name="The Broad Institute Genome Sequencing Center for Infectious Disease"/>
            <person name="Wu L."/>
            <person name="Ma J."/>
        </authorList>
    </citation>
    <scope>NUCLEOTIDE SEQUENCE [LARGE SCALE GENOMIC DNA]</scope>
    <source>
        <strain evidence="6">CCUG 56608</strain>
    </source>
</reference>
<dbReference type="Pfam" id="PF00392">
    <property type="entry name" value="GntR"/>
    <property type="match status" value="1"/>
</dbReference>
<dbReference type="RefSeq" id="WP_379591225.1">
    <property type="nucleotide sequence ID" value="NZ_JBHTKK010000005.1"/>
</dbReference>
<evidence type="ECO:0000256" key="2">
    <source>
        <dbReference type="ARBA" id="ARBA00023125"/>
    </source>
</evidence>
<keyword evidence="1" id="KW-0805">Transcription regulation</keyword>
<feature type="domain" description="HTH gntR-type" evidence="4">
    <location>
        <begin position="9"/>
        <end position="75"/>
    </location>
</feature>
<evidence type="ECO:0000313" key="5">
    <source>
        <dbReference type="EMBL" id="MFD1065631.1"/>
    </source>
</evidence>
<dbReference type="Pfam" id="PF07702">
    <property type="entry name" value="UTRA"/>
    <property type="match status" value="1"/>
</dbReference>
<dbReference type="CDD" id="cd07377">
    <property type="entry name" value="WHTH_GntR"/>
    <property type="match status" value="1"/>
</dbReference>
<dbReference type="InterPro" id="IPR050679">
    <property type="entry name" value="Bact_HTH_transcr_reg"/>
</dbReference>
<evidence type="ECO:0000259" key="4">
    <source>
        <dbReference type="PROSITE" id="PS50949"/>
    </source>
</evidence>
<sequence>MSLDYTNSIPLHVQLKQKIEQKIYDGHYIDKIPSERELMDEYYVSRSTVRQAIEYLVREGILVRKAGKGTFIAIRTINDWLGSLHSTSENIEKMGMSPGAKLITSEVLELFGRLKDITGLDKAHHFKRIRYANDIPMGVERHYYPVELGRKLSHFDLDQEAFYELLERELNVKTFQAEQEIRAGTATRRDAELLHITEGTSIMIAERIITDMNGEFVEFERAHYRADMYSFKITLSRHSR</sequence>
<protein>
    <submittedName>
        <fullName evidence="5">GntR family transcriptional regulator</fullName>
    </submittedName>
</protein>
<name>A0ABW3NG36_9BACI</name>
<dbReference type="InterPro" id="IPR036390">
    <property type="entry name" value="WH_DNA-bd_sf"/>
</dbReference>
<gene>
    <name evidence="5" type="ORF">ACFQ19_06305</name>
</gene>
<evidence type="ECO:0000256" key="3">
    <source>
        <dbReference type="ARBA" id="ARBA00023163"/>
    </source>
</evidence>
<comment type="caution">
    <text evidence="5">The sequence shown here is derived from an EMBL/GenBank/DDBJ whole genome shotgun (WGS) entry which is preliminary data.</text>
</comment>
<dbReference type="Gene3D" id="1.10.10.10">
    <property type="entry name" value="Winged helix-like DNA-binding domain superfamily/Winged helix DNA-binding domain"/>
    <property type="match status" value="1"/>
</dbReference>
<dbReference type="SUPFAM" id="SSF46785">
    <property type="entry name" value="Winged helix' DNA-binding domain"/>
    <property type="match status" value="1"/>
</dbReference>
<keyword evidence="3" id="KW-0804">Transcription</keyword>